<dbReference type="PANTHER" id="PTHR30055:SF184">
    <property type="entry name" value="HTH-TYPE TRANSCRIPTIONAL REGULATOR ETHR"/>
    <property type="match status" value="1"/>
</dbReference>
<gene>
    <name evidence="7" type="primary">ethR</name>
    <name evidence="7" type="ORF">MPRF_17000</name>
</gene>
<name>A0A7I7U1L5_MYCPF</name>
<dbReference type="Pfam" id="PF21313">
    <property type="entry name" value="EthR_C"/>
    <property type="match status" value="1"/>
</dbReference>
<dbReference type="GO" id="GO:0003700">
    <property type="term" value="F:DNA-binding transcription factor activity"/>
    <property type="evidence" value="ECO:0007669"/>
    <property type="project" value="TreeGrafter"/>
</dbReference>
<feature type="domain" description="HTH tetR-type" evidence="6">
    <location>
        <begin position="47"/>
        <end position="107"/>
    </location>
</feature>
<evidence type="ECO:0000256" key="3">
    <source>
        <dbReference type="ARBA" id="ARBA00023125"/>
    </source>
</evidence>
<protein>
    <submittedName>
        <fullName evidence="7">HTH-type transcriptional regulator EthR</fullName>
    </submittedName>
</protein>
<keyword evidence="3 5" id="KW-0238">DNA-binding</keyword>
<dbReference type="EMBL" id="AP022598">
    <property type="protein sequence ID" value="BBY74801.1"/>
    <property type="molecule type" value="Genomic_DNA"/>
</dbReference>
<feature type="DNA-binding region" description="H-T-H motif" evidence="5">
    <location>
        <begin position="70"/>
        <end position="89"/>
    </location>
</feature>
<dbReference type="PANTHER" id="PTHR30055">
    <property type="entry name" value="HTH-TYPE TRANSCRIPTIONAL REGULATOR RUTR"/>
    <property type="match status" value="1"/>
</dbReference>
<evidence type="ECO:0000256" key="4">
    <source>
        <dbReference type="ARBA" id="ARBA00023163"/>
    </source>
</evidence>
<dbReference type="GO" id="GO:0000976">
    <property type="term" value="F:transcription cis-regulatory region binding"/>
    <property type="evidence" value="ECO:0007669"/>
    <property type="project" value="TreeGrafter"/>
</dbReference>
<evidence type="ECO:0000313" key="7">
    <source>
        <dbReference type="EMBL" id="BBY74801.1"/>
    </source>
</evidence>
<dbReference type="Gene3D" id="1.10.357.10">
    <property type="entry name" value="Tetracycline Repressor, domain 2"/>
    <property type="match status" value="1"/>
</dbReference>
<dbReference type="InterPro" id="IPR009057">
    <property type="entry name" value="Homeodomain-like_sf"/>
</dbReference>
<keyword evidence="2" id="KW-0805">Transcription regulation</keyword>
<organism evidence="7 8">
    <name type="scientific">Mycolicibacterium parafortuitum</name>
    <name type="common">Mycobacterium parafortuitum</name>
    <dbReference type="NCBI Taxonomy" id="39692"/>
    <lineage>
        <taxon>Bacteria</taxon>
        <taxon>Bacillati</taxon>
        <taxon>Actinomycetota</taxon>
        <taxon>Actinomycetes</taxon>
        <taxon>Mycobacteriales</taxon>
        <taxon>Mycobacteriaceae</taxon>
        <taxon>Mycolicibacterium</taxon>
    </lineage>
</organism>
<dbReference type="InterPro" id="IPR050109">
    <property type="entry name" value="HTH-type_TetR-like_transc_reg"/>
</dbReference>
<dbReference type="InterPro" id="IPR001647">
    <property type="entry name" value="HTH_TetR"/>
</dbReference>
<dbReference type="PRINTS" id="PR00455">
    <property type="entry name" value="HTHTETR"/>
</dbReference>
<comment type="subunit">
    <text evidence="1">Homodimer.</text>
</comment>
<dbReference type="SUPFAM" id="SSF48498">
    <property type="entry name" value="Tetracyclin repressor-like, C-terminal domain"/>
    <property type="match status" value="1"/>
</dbReference>
<accession>A0A7I7U1L5</accession>
<sequence>MASSYQRCVEYVNTLSKESTACKVCDVTTVGQARPSRGRRAARPSGDDRELAILETAERLLEQRPLAEISVDDLAKGAGISRPTFYFYFPSKDAVLHSLLERVIADADAALAHLIANPPEDRRLIWRNGINVFVETFGAHRAVCAAASAAKTTDTASRELWATSMQRWIDHIAGVIETERARGAAPVTLPARELATALNLMNEAVMVSAFVGHSPALPDDRVLDNLVHVWVTSIYGETP</sequence>
<dbReference type="AlphaFoldDB" id="A0A7I7U1L5"/>
<evidence type="ECO:0000256" key="2">
    <source>
        <dbReference type="ARBA" id="ARBA00023015"/>
    </source>
</evidence>
<proteinExistence type="predicted"/>
<dbReference type="Proteomes" id="UP000466554">
    <property type="component" value="Chromosome"/>
</dbReference>
<dbReference type="SUPFAM" id="SSF46689">
    <property type="entry name" value="Homeodomain-like"/>
    <property type="match status" value="1"/>
</dbReference>
<evidence type="ECO:0000256" key="1">
    <source>
        <dbReference type="ARBA" id="ARBA00011738"/>
    </source>
</evidence>
<dbReference type="Pfam" id="PF00440">
    <property type="entry name" value="TetR_N"/>
    <property type="match status" value="1"/>
</dbReference>
<evidence type="ECO:0000259" key="6">
    <source>
        <dbReference type="PROSITE" id="PS50977"/>
    </source>
</evidence>
<dbReference type="FunFam" id="1.10.10.60:FF:000141">
    <property type="entry name" value="TetR family transcriptional regulator"/>
    <property type="match status" value="1"/>
</dbReference>
<dbReference type="InterPro" id="IPR049397">
    <property type="entry name" value="EthR_C"/>
</dbReference>
<dbReference type="InterPro" id="IPR036271">
    <property type="entry name" value="Tet_transcr_reg_TetR-rel_C_sf"/>
</dbReference>
<dbReference type="Gene3D" id="1.10.10.60">
    <property type="entry name" value="Homeodomain-like"/>
    <property type="match status" value="1"/>
</dbReference>
<evidence type="ECO:0000313" key="8">
    <source>
        <dbReference type="Proteomes" id="UP000466554"/>
    </source>
</evidence>
<dbReference type="GO" id="GO:0045892">
    <property type="term" value="P:negative regulation of DNA-templated transcription"/>
    <property type="evidence" value="ECO:0007669"/>
    <property type="project" value="UniProtKB-ARBA"/>
</dbReference>
<evidence type="ECO:0000256" key="5">
    <source>
        <dbReference type="PROSITE-ProRule" id="PRU00335"/>
    </source>
</evidence>
<dbReference type="PROSITE" id="PS50977">
    <property type="entry name" value="HTH_TETR_2"/>
    <property type="match status" value="1"/>
</dbReference>
<keyword evidence="4" id="KW-0804">Transcription</keyword>
<reference evidence="7 8" key="1">
    <citation type="journal article" date="2019" name="Emerg. Microbes Infect.">
        <title>Comprehensive subspecies identification of 175 nontuberculous mycobacteria species based on 7547 genomic profiles.</title>
        <authorList>
            <person name="Matsumoto Y."/>
            <person name="Kinjo T."/>
            <person name="Motooka D."/>
            <person name="Nabeya D."/>
            <person name="Jung N."/>
            <person name="Uechi K."/>
            <person name="Horii T."/>
            <person name="Iida T."/>
            <person name="Fujita J."/>
            <person name="Nakamura S."/>
        </authorList>
    </citation>
    <scope>NUCLEOTIDE SEQUENCE [LARGE SCALE GENOMIC DNA]</scope>
    <source>
        <strain evidence="7 8">JCM 6367</strain>
    </source>
</reference>